<feature type="transmembrane region" description="Helical" evidence="1">
    <location>
        <begin position="186"/>
        <end position="204"/>
    </location>
</feature>
<reference evidence="2" key="1">
    <citation type="submission" date="2020-05" db="EMBL/GenBank/DDBJ databases">
        <authorList>
            <person name="Chiriac C."/>
            <person name="Salcher M."/>
            <person name="Ghai R."/>
            <person name="Kavagutti S V."/>
        </authorList>
    </citation>
    <scope>NUCLEOTIDE SEQUENCE</scope>
</reference>
<sequence length="209" mass="21529">MIAPLARRLGGLAAALALSGSVVVIGVVGAAGPASAAECVSQGVAMSARQAAAIFSGTVESAEVTPLPDGQQGVEVVHEVTVDLVYKGRPEVSADNGLRVRTLRGTIEGCDLGRIPSGTDYVFFVRADGDVWFATRNGGTAASTADLVSRLERIYPNPRPPLMPEPPEATFTRVDTDTATTSLSRAAAPGAAMVLIGLLGLFVVRRVNS</sequence>
<accession>A0A6J6RSA0</accession>
<evidence type="ECO:0000313" key="2">
    <source>
        <dbReference type="EMBL" id="CAB4725465.1"/>
    </source>
</evidence>
<keyword evidence="1" id="KW-1133">Transmembrane helix</keyword>
<keyword evidence="1" id="KW-0812">Transmembrane</keyword>
<protein>
    <submittedName>
        <fullName evidence="2">Unannotated protein</fullName>
    </submittedName>
</protein>
<keyword evidence="1" id="KW-0472">Membrane</keyword>
<name>A0A6J6RSA0_9ZZZZ</name>
<dbReference type="EMBL" id="CAEZXR010000322">
    <property type="protein sequence ID" value="CAB4725465.1"/>
    <property type="molecule type" value="Genomic_DNA"/>
</dbReference>
<proteinExistence type="predicted"/>
<gene>
    <name evidence="2" type="ORF">UFOPK2579_02265</name>
</gene>
<dbReference type="AlphaFoldDB" id="A0A6J6RSA0"/>
<organism evidence="2">
    <name type="scientific">freshwater metagenome</name>
    <dbReference type="NCBI Taxonomy" id="449393"/>
    <lineage>
        <taxon>unclassified sequences</taxon>
        <taxon>metagenomes</taxon>
        <taxon>ecological metagenomes</taxon>
    </lineage>
</organism>
<evidence type="ECO:0000256" key="1">
    <source>
        <dbReference type="SAM" id="Phobius"/>
    </source>
</evidence>